<name>A0A7R9BVL5_9CRUS</name>
<dbReference type="EMBL" id="OA884828">
    <property type="protein sequence ID" value="CAD7281339.1"/>
    <property type="molecule type" value="Genomic_DNA"/>
</dbReference>
<evidence type="ECO:0000313" key="2">
    <source>
        <dbReference type="EMBL" id="CAD7281339.1"/>
    </source>
</evidence>
<dbReference type="EMBL" id="CAJPEX010002791">
    <property type="protein sequence ID" value="CAG0921491.1"/>
    <property type="molecule type" value="Genomic_DNA"/>
</dbReference>
<dbReference type="Proteomes" id="UP000678499">
    <property type="component" value="Unassembled WGS sequence"/>
</dbReference>
<gene>
    <name evidence="2" type="ORF">NMOB1V02_LOCUS8986</name>
</gene>
<evidence type="ECO:0000256" key="1">
    <source>
        <dbReference type="SAM" id="MobiDB-lite"/>
    </source>
</evidence>
<dbReference type="Pfam" id="PF01992">
    <property type="entry name" value="vATP-synt_AC39"/>
    <property type="match status" value="1"/>
</dbReference>
<proteinExistence type="predicted"/>
<dbReference type="InterPro" id="IPR002843">
    <property type="entry name" value="ATPase_V0-cplx_csu/dsu"/>
</dbReference>
<dbReference type="SUPFAM" id="SSF103486">
    <property type="entry name" value="V-type ATP synthase subunit C"/>
    <property type="match status" value="1"/>
</dbReference>
<feature type="compositionally biased region" description="Basic and acidic residues" evidence="1">
    <location>
        <begin position="116"/>
        <end position="125"/>
    </location>
</feature>
<dbReference type="PANTHER" id="PTHR11028">
    <property type="entry name" value="VACUOLAR ATP SYNTHASE SUBUNIT AC39"/>
    <property type="match status" value="1"/>
</dbReference>
<dbReference type="GO" id="GO:0033179">
    <property type="term" value="C:proton-transporting V-type ATPase, V0 domain"/>
    <property type="evidence" value="ECO:0007669"/>
    <property type="project" value="InterPro"/>
</dbReference>
<dbReference type="OrthoDB" id="10250083at2759"/>
<sequence length="349" mass="39389">MNLGILGGAGAKREKHWLKKKVKSNRKSAEESQCWMKPETTTSLPANFRRGCGDLPANFRKPRHVVDNDDSSVFPSSTSTSTDDLPTVDDPNCNTVQQSHVNNNSSNNNNNVAFEPRTRSSKEFPKNIAHLRKSTSAGRTLETLPESSPVNFHPVQTCLKAKKPNLGSSSKQKHIKVSKNDLQNKKLWFDPGSAEEDLFPVSTGTKIQAKGILVSYRCFMITINSFNTELTKEDRAKLYPRCGNLYPDGLALLARAEDYEQVKACAEFYPTYAKLFAGAGENPGDKALEDKFFEAEVRMHVHTYMQQFHYGVFYSFLKLKEQECRNIVWIAECVAQRHKAKIDNYINIL</sequence>
<feature type="compositionally biased region" description="Gly residues" evidence="1">
    <location>
        <begin position="1"/>
        <end position="10"/>
    </location>
</feature>
<protein>
    <submittedName>
        <fullName evidence="2">Uncharacterized protein</fullName>
    </submittedName>
</protein>
<feature type="compositionally biased region" description="Basic residues" evidence="1">
    <location>
        <begin position="13"/>
        <end position="26"/>
    </location>
</feature>
<dbReference type="InterPro" id="IPR016727">
    <property type="entry name" value="ATPase_V0-cplx_dsu"/>
</dbReference>
<keyword evidence="3" id="KW-1185">Reference proteome</keyword>
<feature type="compositionally biased region" description="Low complexity" evidence="1">
    <location>
        <begin position="71"/>
        <end position="91"/>
    </location>
</feature>
<dbReference type="GO" id="GO:0046961">
    <property type="term" value="F:proton-transporting ATPase activity, rotational mechanism"/>
    <property type="evidence" value="ECO:0007669"/>
    <property type="project" value="InterPro"/>
</dbReference>
<dbReference type="AlphaFoldDB" id="A0A7R9BVL5"/>
<evidence type="ECO:0000313" key="3">
    <source>
        <dbReference type="Proteomes" id="UP000678499"/>
    </source>
</evidence>
<feature type="region of interest" description="Disordered" evidence="1">
    <location>
        <begin position="63"/>
        <end position="125"/>
    </location>
</feature>
<feature type="compositionally biased region" description="Polar residues" evidence="1">
    <location>
        <begin position="92"/>
        <end position="101"/>
    </location>
</feature>
<organism evidence="2">
    <name type="scientific">Notodromas monacha</name>
    <dbReference type="NCBI Taxonomy" id="399045"/>
    <lineage>
        <taxon>Eukaryota</taxon>
        <taxon>Metazoa</taxon>
        <taxon>Ecdysozoa</taxon>
        <taxon>Arthropoda</taxon>
        <taxon>Crustacea</taxon>
        <taxon>Oligostraca</taxon>
        <taxon>Ostracoda</taxon>
        <taxon>Podocopa</taxon>
        <taxon>Podocopida</taxon>
        <taxon>Cypridocopina</taxon>
        <taxon>Cypridoidea</taxon>
        <taxon>Cyprididae</taxon>
        <taxon>Notodromas</taxon>
    </lineage>
</organism>
<feature type="region of interest" description="Disordered" evidence="1">
    <location>
        <begin position="1"/>
        <end position="34"/>
    </location>
</feature>
<dbReference type="InterPro" id="IPR036079">
    <property type="entry name" value="ATPase_csu/dsu_sf"/>
</dbReference>
<feature type="compositionally biased region" description="Low complexity" evidence="1">
    <location>
        <begin position="102"/>
        <end position="111"/>
    </location>
</feature>
<accession>A0A7R9BVL5</accession>
<reference evidence="2" key="1">
    <citation type="submission" date="2020-11" db="EMBL/GenBank/DDBJ databases">
        <authorList>
            <person name="Tran Van P."/>
        </authorList>
    </citation>
    <scope>NUCLEOTIDE SEQUENCE</scope>
</reference>